<keyword evidence="4" id="KW-1185">Reference proteome</keyword>
<dbReference type="EMBL" id="CAMXCT020006505">
    <property type="protein sequence ID" value="CAL1168260.1"/>
    <property type="molecule type" value="Genomic_DNA"/>
</dbReference>
<dbReference type="EMBL" id="CAMXCT030006505">
    <property type="protein sequence ID" value="CAL4802197.1"/>
    <property type="molecule type" value="Genomic_DNA"/>
</dbReference>
<evidence type="ECO:0000313" key="2">
    <source>
        <dbReference type="EMBL" id="CAI4014885.1"/>
    </source>
</evidence>
<protein>
    <submittedName>
        <fullName evidence="2">Uncharacterized protein</fullName>
    </submittedName>
</protein>
<reference evidence="3" key="2">
    <citation type="submission" date="2024-04" db="EMBL/GenBank/DDBJ databases">
        <authorList>
            <person name="Chen Y."/>
            <person name="Shah S."/>
            <person name="Dougan E. K."/>
            <person name="Thang M."/>
            <person name="Chan C."/>
        </authorList>
    </citation>
    <scope>NUCLEOTIDE SEQUENCE [LARGE SCALE GENOMIC DNA]</scope>
</reference>
<comment type="caution">
    <text evidence="2">The sequence shown here is derived from an EMBL/GenBank/DDBJ whole genome shotgun (WGS) entry which is preliminary data.</text>
</comment>
<reference evidence="2" key="1">
    <citation type="submission" date="2022-10" db="EMBL/GenBank/DDBJ databases">
        <authorList>
            <person name="Chen Y."/>
            <person name="Dougan E. K."/>
            <person name="Chan C."/>
            <person name="Rhodes N."/>
            <person name="Thang M."/>
        </authorList>
    </citation>
    <scope>NUCLEOTIDE SEQUENCE</scope>
</reference>
<dbReference type="Proteomes" id="UP001152797">
    <property type="component" value="Unassembled WGS sequence"/>
</dbReference>
<feature type="region of interest" description="Disordered" evidence="1">
    <location>
        <begin position="227"/>
        <end position="275"/>
    </location>
</feature>
<evidence type="ECO:0000313" key="3">
    <source>
        <dbReference type="EMBL" id="CAL1168260.1"/>
    </source>
</evidence>
<dbReference type="EMBL" id="CAMXCT010006505">
    <property type="protein sequence ID" value="CAI4014885.1"/>
    <property type="molecule type" value="Genomic_DNA"/>
</dbReference>
<evidence type="ECO:0000313" key="4">
    <source>
        <dbReference type="Proteomes" id="UP001152797"/>
    </source>
</evidence>
<proteinExistence type="predicted"/>
<accession>A0A9P1DRA0</accession>
<dbReference type="AlphaFoldDB" id="A0A9P1DRA0"/>
<evidence type="ECO:0000256" key="1">
    <source>
        <dbReference type="SAM" id="MobiDB-lite"/>
    </source>
</evidence>
<name>A0A9P1DRA0_9DINO</name>
<organism evidence="2">
    <name type="scientific">Cladocopium goreaui</name>
    <dbReference type="NCBI Taxonomy" id="2562237"/>
    <lineage>
        <taxon>Eukaryota</taxon>
        <taxon>Sar</taxon>
        <taxon>Alveolata</taxon>
        <taxon>Dinophyceae</taxon>
        <taxon>Suessiales</taxon>
        <taxon>Symbiodiniaceae</taxon>
        <taxon>Cladocopium</taxon>
    </lineage>
</organism>
<sequence>MPTRFEYAMWTSLDDVGTRDFPPGACRKKAIHFHVQPCEFWHQLTSPYFQANMSPDSIVQLTAAISISLCFLEPAMPDHRAAQSLQERRITQFDELITGCRLILETCGKPKFLESIFVLWGQLSQALYLLERTLWPEQRPDTPLHLRLPNAPRPLGDLLLDAFTPNIQYIYNAINALSTFHTWFTDSYSVELHSDFNSVLEDSILIFRSVETLLRLKQRYIARAPRDPAIDLDPPEDTATGTTEPATGSAPPADAPAPEGPMELLSDTGTPLQWY</sequence>
<gene>
    <name evidence="2" type="ORF">C1SCF055_LOCUS39747</name>
</gene>